<dbReference type="Gene3D" id="3.30.505.10">
    <property type="entry name" value="SH2 domain"/>
    <property type="match status" value="1"/>
</dbReference>
<feature type="domain" description="SH2" evidence="12">
    <location>
        <begin position="383"/>
        <end position="485"/>
    </location>
</feature>
<protein>
    <recommendedName>
        <fullName evidence="10">Tyrosine-protein kinase</fullName>
        <ecNumber evidence="10">2.7.10.2</ecNumber>
    </recommendedName>
</protein>
<reference evidence="16" key="1">
    <citation type="journal article" date="2010" name="Nature">
        <title>The Amphimedon queenslandica genome and the evolution of animal complexity.</title>
        <authorList>
            <person name="Srivastava M."/>
            <person name="Simakov O."/>
            <person name="Chapman J."/>
            <person name="Fahey B."/>
            <person name="Gauthier M.E."/>
            <person name="Mitros T."/>
            <person name="Richards G.S."/>
            <person name="Conaco C."/>
            <person name="Dacre M."/>
            <person name="Hellsten U."/>
            <person name="Larroux C."/>
            <person name="Putnam N.H."/>
            <person name="Stanke M."/>
            <person name="Adamska M."/>
            <person name="Darling A."/>
            <person name="Degnan S.M."/>
            <person name="Oakley T.H."/>
            <person name="Plachetzki D.C."/>
            <person name="Zhai Y."/>
            <person name="Adamski M."/>
            <person name="Calcino A."/>
            <person name="Cummins S.F."/>
            <person name="Goodstein D.M."/>
            <person name="Harris C."/>
            <person name="Jackson D.J."/>
            <person name="Leys S.P."/>
            <person name="Shu S."/>
            <person name="Woodcroft B.J."/>
            <person name="Vervoort M."/>
            <person name="Kosik K.S."/>
            <person name="Manning G."/>
            <person name="Degnan B.M."/>
            <person name="Rokhsar D.S."/>
        </authorList>
    </citation>
    <scope>NUCLEOTIDE SEQUENCE [LARGE SCALE GENOMIC DNA]</scope>
</reference>
<keyword evidence="16" id="KW-1185">Reference proteome</keyword>
<dbReference type="Pfam" id="PF00017">
    <property type="entry name" value="SH2"/>
    <property type="match status" value="1"/>
</dbReference>
<proteinExistence type="inferred from homology"/>
<evidence type="ECO:0000256" key="4">
    <source>
        <dbReference type="ARBA" id="ARBA00022840"/>
    </source>
</evidence>
<feature type="region of interest" description="Disordered" evidence="11">
    <location>
        <begin position="301"/>
        <end position="321"/>
    </location>
</feature>
<dbReference type="OrthoDB" id="8820477at2759"/>
<dbReference type="GO" id="GO:0004715">
    <property type="term" value="F:non-membrane spanning protein tyrosine kinase activity"/>
    <property type="evidence" value="ECO:0007669"/>
    <property type="project" value="UniProtKB-EC"/>
</dbReference>
<dbReference type="InterPro" id="IPR020635">
    <property type="entry name" value="Tyr_kinase_cat_dom"/>
</dbReference>
<evidence type="ECO:0000256" key="11">
    <source>
        <dbReference type="SAM" id="MobiDB-lite"/>
    </source>
</evidence>
<sequence length="846" mass="95717">MAGSGPVRTAPLTPGMSCFGIGRRSGGGKILLADGKTHFDGDFLIPGRVIKDIINDICQLMSPPIVPVVRPFFALCEPGTGYALCQSMKLTAPQSRKTYQLRIFINAGQNSVCLKKYSGAARNYYFTQLKTDFITGRLQHRMASSGNIALQMAAIDMVLEAVSHKPKPLTSYEDVLDHFKVSKFLPSYVKSQQAWKKTLSHLFEEYYQALSTREPDVIKVQYIYAYEKDIGCGQHLFQAKVYLFPDRPLYEGRIQASWKNGIVMMAATRKEVILMQDIEQIDVSLERLSLSIQLKETAASLNSTSSNSSTGGATDTDSKSQNPITKTLQFKSVEEMISFCSIIDGYYRLKVDINTSILSGDASPADNEHTKETLGKDIAARDLCHGPISKESANEVFAKQHNEEGLYLVRESRTKDCTFILSLCQKEGVFNYRISKDYDHRFALVDTTGISPVPRSVNSCHTLNDLILHHHHFADGLPILLKQNCPPSKTGPMPLFPETPNTPTAVTVMPPPEEELDSPIIQELVQAGVRRIHYRRELTVLKELGSGHFSSVHLAEWTEPGKEVRKVAIKIPTFPQQTSKAQVVLDEMKREILTMYQLDHQYITTLLGVADERHILDTIGRFPMIVMEFIDGGSLRGILNDFRPSRLQPRPIKPPPSDWEVRYLRYSQQIAEGMDYLGSRNVVHRDLATRNVLVVSDQHVKIADFGLARQFMENRDYYRSTKRTDLPVYWYAPECLIELNFKPASDVWSFGVTLWEIFTLGRRPQEFLEHVVMQAQADPRHGHPLQALAKYFKSNNRLPNIGIPDQIYRMLKETWHIDPSRRPTFSHLSDKLSRQLLLFQATSATS</sequence>
<feature type="binding site" evidence="9">
    <location>
        <position position="570"/>
    </location>
    <ligand>
        <name>ATP</name>
        <dbReference type="ChEBI" id="CHEBI:30616"/>
    </ligand>
</feature>
<dbReference type="SMART" id="SM00219">
    <property type="entry name" value="TyrKc"/>
    <property type="match status" value="1"/>
</dbReference>
<dbReference type="Pfam" id="PF07714">
    <property type="entry name" value="PK_Tyr_Ser-Thr"/>
    <property type="match status" value="1"/>
</dbReference>
<dbReference type="InterPro" id="IPR017441">
    <property type="entry name" value="Protein_kinase_ATP_BS"/>
</dbReference>
<evidence type="ECO:0000256" key="3">
    <source>
        <dbReference type="ARBA" id="ARBA00022777"/>
    </source>
</evidence>
<evidence type="ECO:0000256" key="5">
    <source>
        <dbReference type="ARBA" id="ARBA00022999"/>
    </source>
</evidence>
<dbReference type="InterPro" id="IPR035963">
    <property type="entry name" value="FERM_2"/>
</dbReference>
<dbReference type="PRINTS" id="PR00109">
    <property type="entry name" value="TYRKINASE"/>
</dbReference>
<evidence type="ECO:0000313" key="16">
    <source>
        <dbReference type="Proteomes" id="UP000007879"/>
    </source>
</evidence>
<evidence type="ECO:0000256" key="2">
    <source>
        <dbReference type="ARBA" id="ARBA00022741"/>
    </source>
</evidence>
<keyword evidence="3 10" id="KW-0418">Kinase</keyword>
<dbReference type="InterPro" id="IPR011009">
    <property type="entry name" value="Kinase-like_dom_sf"/>
</dbReference>
<dbReference type="InterPro" id="IPR051286">
    <property type="entry name" value="JAK"/>
</dbReference>
<dbReference type="SUPFAM" id="SSF47031">
    <property type="entry name" value="Second domain of FERM"/>
    <property type="match status" value="1"/>
</dbReference>
<dbReference type="InterPro" id="IPR019748">
    <property type="entry name" value="FERM_central"/>
</dbReference>
<dbReference type="PROSITE" id="PS50011">
    <property type="entry name" value="PROTEIN_KINASE_DOM"/>
    <property type="match status" value="1"/>
</dbReference>
<dbReference type="Pfam" id="PF00373">
    <property type="entry name" value="FERM_M"/>
    <property type="match status" value="1"/>
</dbReference>
<dbReference type="PROSITE" id="PS00107">
    <property type="entry name" value="PROTEIN_KINASE_ATP"/>
    <property type="match status" value="1"/>
</dbReference>
<dbReference type="PROSITE" id="PS50057">
    <property type="entry name" value="FERM_3"/>
    <property type="match status" value="1"/>
</dbReference>
<keyword evidence="2 9" id="KW-0547">Nucleotide-binding</keyword>
<keyword evidence="4 9" id="KW-0067">ATP-binding</keyword>
<evidence type="ECO:0000256" key="9">
    <source>
        <dbReference type="PROSITE-ProRule" id="PRU10141"/>
    </source>
</evidence>
<dbReference type="GO" id="GO:0005829">
    <property type="term" value="C:cytosol"/>
    <property type="evidence" value="ECO:0007669"/>
    <property type="project" value="TreeGrafter"/>
</dbReference>
<evidence type="ECO:0000259" key="14">
    <source>
        <dbReference type="PROSITE" id="PS50057"/>
    </source>
</evidence>
<reference evidence="15" key="2">
    <citation type="submission" date="2017-05" db="UniProtKB">
        <authorList>
            <consortium name="EnsemblMetazoa"/>
        </authorList>
    </citation>
    <scope>IDENTIFICATION</scope>
</reference>
<dbReference type="GO" id="GO:0005524">
    <property type="term" value="F:ATP binding"/>
    <property type="evidence" value="ECO:0007669"/>
    <property type="project" value="UniProtKB-UniRule"/>
</dbReference>
<evidence type="ECO:0000256" key="10">
    <source>
        <dbReference type="RuleBase" id="RU362096"/>
    </source>
</evidence>
<dbReference type="EnsemblMetazoa" id="Aqu2.1.38798_001">
    <property type="protein sequence ID" value="Aqu2.1.38798_001"/>
    <property type="gene ID" value="Aqu2.1.38798"/>
</dbReference>
<dbReference type="PANTHER" id="PTHR45807">
    <property type="entry name" value="TYROSINE-PROTEIN KINASE HOPSCOTCH"/>
    <property type="match status" value="1"/>
</dbReference>
<evidence type="ECO:0000259" key="13">
    <source>
        <dbReference type="PROSITE" id="PS50011"/>
    </source>
</evidence>
<evidence type="ECO:0000313" key="15">
    <source>
        <dbReference type="EnsemblMetazoa" id="Aqu2.1.38798_001"/>
    </source>
</evidence>
<dbReference type="EnsemblMetazoa" id="XM_019993562.1">
    <property type="protein sequence ID" value="XP_019849121.1"/>
    <property type="gene ID" value="LOC100635807"/>
</dbReference>
<dbReference type="KEGG" id="aqu:100635807"/>
<keyword evidence="5 8" id="KW-0727">SH2 domain</keyword>
<feature type="domain" description="Protein kinase" evidence="13">
    <location>
        <begin position="538"/>
        <end position="837"/>
    </location>
</feature>
<comment type="similarity">
    <text evidence="10">Belongs to the protein kinase superfamily. Tyr protein kinase family.</text>
</comment>
<dbReference type="STRING" id="400682.A0A1X7VFN0"/>
<dbReference type="PROSITE" id="PS50001">
    <property type="entry name" value="SH2"/>
    <property type="match status" value="1"/>
</dbReference>
<dbReference type="GO" id="GO:0007259">
    <property type="term" value="P:cell surface receptor signaling pathway via JAK-STAT"/>
    <property type="evidence" value="ECO:0007669"/>
    <property type="project" value="TreeGrafter"/>
</dbReference>
<organism evidence="15">
    <name type="scientific">Amphimedon queenslandica</name>
    <name type="common">Sponge</name>
    <dbReference type="NCBI Taxonomy" id="400682"/>
    <lineage>
        <taxon>Eukaryota</taxon>
        <taxon>Metazoa</taxon>
        <taxon>Porifera</taxon>
        <taxon>Demospongiae</taxon>
        <taxon>Heteroscleromorpha</taxon>
        <taxon>Haplosclerida</taxon>
        <taxon>Niphatidae</taxon>
        <taxon>Amphimedon</taxon>
    </lineage>
</organism>
<dbReference type="InParanoid" id="A0A1X7VFN0"/>
<feature type="compositionally biased region" description="Low complexity" evidence="11">
    <location>
        <begin position="301"/>
        <end position="315"/>
    </location>
</feature>
<dbReference type="GO" id="GO:0030154">
    <property type="term" value="P:cell differentiation"/>
    <property type="evidence" value="ECO:0007669"/>
    <property type="project" value="TreeGrafter"/>
</dbReference>
<dbReference type="InterPro" id="IPR000980">
    <property type="entry name" value="SH2"/>
</dbReference>
<dbReference type="GO" id="GO:0019221">
    <property type="term" value="P:cytokine-mediated signaling pathway"/>
    <property type="evidence" value="ECO:0007669"/>
    <property type="project" value="TreeGrafter"/>
</dbReference>
<dbReference type="SUPFAM" id="SSF56112">
    <property type="entry name" value="Protein kinase-like (PK-like)"/>
    <property type="match status" value="1"/>
</dbReference>
<dbReference type="InterPro" id="IPR008266">
    <property type="entry name" value="Tyr_kinase_AS"/>
</dbReference>
<accession>A0A1X7VFN0</accession>
<keyword evidence="6 10" id="KW-0829">Tyrosine-protein kinase</keyword>
<dbReference type="PANTHER" id="PTHR45807:SF7">
    <property type="entry name" value="TYROSINE-PROTEIN KINASE HOPSCOTCH"/>
    <property type="match status" value="1"/>
</dbReference>
<evidence type="ECO:0000256" key="7">
    <source>
        <dbReference type="ARBA" id="ARBA00051245"/>
    </source>
</evidence>
<dbReference type="InterPro" id="IPR001245">
    <property type="entry name" value="Ser-Thr/Tyr_kinase_cat_dom"/>
</dbReference>
<keyword evidence="1 10" id="KW-0808">Transferase</keyword>
<name>A0A1X7VFN0_AMPQE</name>
<dbReference type="InterPro" id="IPR000719">
    <property type="entry name" value="Prot_kinase_dom"/>
</dbReference>
<gene>
    <name evidence="15" type="primary">100635807</name>
</gene>
<feature type="domain" description="FERM" evidence="14">
    <location>
        <begin position="26"/>
        <end position="354"/>
    </location>
</feature>
<dbReference type="InterPro" id="IPR000299">
    <property type="entry name" value="FERM_domain"/>
</dbReference>
<dbReference type="SMART" id="SM00252">
    <property type="entry name" value="SH2"/>
    <property type="match status" value="1"/>
</dbReference>
<dbReference type="EC" id="2.7.10.2" evidence="10"/>
<comment type="catalytic activity">
    <reaction evidence="7 10">
        <text>L-tyrosyl-[protein] + ATP = O-phospho-L-tyrosyl-[protein] + ADP + H(+)</text>
        <dbReference type="Rhea" id="RHEA:10596"/>
        <dbReference type="Rhea" id="RHEA-COMP:10136"/>
        <dbReference type="Rhea" id="RHEA-COMP:20101"/>
        <dbReference type="ChEBI" id="CHEBI:15378"/>
        <dbReference type="ChEBI" id="CHEBI:30616"/>
        <dbReference type="ChEBI" id="CHEBI:46858"/>
        <dbReference type="ChEBI" id="CHEBI:61978"/>
        <dbReference type="ChEBI" id="CHEBI:456216"/>
        <dbReference type="EC" id="2.7.10.2"/>
    </reaction>
</comment>
<dbReference type="eggNOG" id="KOG0197">
    <property type="taxonomic scope" value="Eukaryota"/>
</dbReference>
<dbReference type="InterPro" id="IPR036860">
    <property type="entry name" value="SH2_dom_sf"/>
</dbReference>
<dbReference type="GO" id="GO:0035556">
    <property type="term" value="P:intracellular signal transduction"/>
    <property type="evidence" value="ECO:0007669"/>
    <property type="project" value="TreeGrafter"/>
</dbReference>
<evidence type="ECO:0000256" key="8">
    <source>
        <dbReference type="PROSITE-ProRule" id="PRU00191"/>
    </source>
</evidence>
<evidence type="ECO:0000256" key="1">
    <source>
        <dbReference type="ARBA" id="ARBA00022679"/>
    </source>
</evidence>
<evidence type="ECO:0000259" key="12">
    <source>
        <dbReference type="PROSITE" id="PS50001"/>
    </source>
</evidence>
<dbReference type="Proteomes" id="UP000007879">
    <property type="component" value="Unassembled WGS sequence"/>
</dbReference>
<dbReference type="PROSITE" id="PS00109">
    <property type="entry name" value="PROTEIN_KINASE_TYR"/>
    <property type="match status" value="1"/>
</dbReference>
<dbReference type="SUPFAM" id="SSF55550">
    <property type="entry name" value="SH2 domain"/>
    <property type="match status" value="1"/>
</dbReference>
<dbReference type="Gene3D" id="1.10.510.10">
    <property type="entry name" value="Transferase(Phosphotransferase) domain 1"/>
    <property type="match status" value="1"/>
</dbReference>
<dbReference type="CDD" id="cd14473">
    <property type="entry name" value="FERM_B-lobe"/>
    <property type="match status" value="1"/>
</dbReference>
<evidence type="ECO:0000256" key="6">
    <source>
        <dbReference type="ARBA" id="ARBA00023137"/>
    </source>
</evidence>
<dbReference type="CDD" id="cd00192">
    <property type="entry name" value="PTKc"/>
    <property type="match status" value="1"/>
</dbReference>
<dbReference type="GO" id="GO:0005126">
    <property type="term" value="F:cytokine receptor binding"/>
    <property type="evidence" value="ECO:0007669"/>
    <property type="project" value="TreeGrafter"/>
</dbReference>
<dbReference type="AlphaFoldDB" id="A0A1X7VFN0"/>